<evidence type="ECO:0000313" key="5">
    <source>
        <dbReference type="EMBL" id="GGO88724.1"/>
    </source>
</evidence>
<dbReference type="PANTHER" id="PTHR42709:SF2">
    <property type="entry name" value="INNER MEMBRANE PROTEIN YOHD"/>
    <property type="match status" value="1"/>
</dbReference>
<name>A0A917ZQG7_9ACTN</name>
<protein>
    <recommendedName>
        <fullName evidence="4">VTT domain-containing protein</fullName>
    </recommendedName>
</protein>
<feature type="domain" description="VTT" evidence="4">
    <location>
        <begin position="43"/>
        <end position="168"/>
    </location>
</feature>
<dbReference type="EMBL" id="BMMS01000012">
    <property type="protein sequence ID" value="GGO88724.1"/>
    <property type="molecule type" value="Genomic_DNA"/>
</dbReference>
<evidence type="ECO:0000256" key="2">
    <source>
        <dbReference type="SAM" id="MobiDB-lite"/>
    </source>
</evidence>
<dbReference type="InterPro" id="IPR051311">
    <property type="entry name" value="DedA_domain"/>
</dbReference>
<evidence type="ECO:0000259" key="4">
    <source>
        <dbReference type="Pfam" id="PF09335"/>
    </source>
</evidence>
<dbReference type="PANTHER" id="PTHR42709">
    <property type="entry name" value="ALKALINE PHOSPHATASE LIKE PROTEIN"/>
    <property type="match status" value="1"/>
</dbReference>
<evidence type="ECO:0000313" key="6">
    <source>
        <dbReference type="Proteomes" id="UP000641932"/>
    </source>
</evidence>
<gene>
    <name evidence="5" type="ORF">GCM10012280_30190</name>
</gene>
<reference evidence="5" key="1">
    <citation type="journal article" date="2014" name="Int. J. Syst. Evol. Microbiol.">
        <title>Complete genome sequence of Corynebacterium casei LMG S-19264T (=DSM 44701T), isolated from a smear-ripened cheese.</title>
        <authorList>
            <consortium name="US DOE Joint Genome Institute (JGI-PGF)"/>
            <person name="Walter F."/>
            <person name="Albersmeier A."/>
            <person name="Kalinowski J."/>
            <person name="Ruckert C."/>
        </authorList>
    </citation>
    <scope>NUCLEOTIDE SEQUENCE</scope>
    <source>
        <strain evidence="5">CGMCC 4.7201</strain>
    </source>
</reference>
<keyword evidence="3" id="KW-0472">Membrane</keyword>
<feature type="region of interest" description="Disordered" evidence="2">
    <location>
        <begin position="205"/>
        <end position="286"/>
    </location>
</feature>
<organism evidence="5 6">
    <name type="scientific">Wenjunlia tyrosinilytica</name>
    <dbReference type="NCBI Taxonomy" id="1544741"/>
    <lineage>
        <taxon>Bacteria</taxon>
        <taxon>Bacillati</taxon>
        <taxon>Actinomycetota</taxon>
        <taxon>Actinomycetes</taxon>
        <taxon>Kitasatosporales</taxon>
        <taxon>Streptomycetaceae</taxon>
        <taxon>Wenjunlia</taxon>
    </lineage>
</organism>
<reference evidence="5" key="2">
    <citation type="submission" date="2020-09" db="EMBL/GenBank/DDBJ databases">
        <authorList>
            <person name="Sun Q."/>
            <person name="Zhou Y."/>
        </authorList>
    </citation>
    <scope>NUCLEOTIDE SEQUENCE</scope>
    <source>
        <strain evidence="5">CGMCC 4.7201</strain>
    </source>
</reference>
<dbReference type="Pfam" id="PF09335">
    <property type="entry name" value="VTT_dom"/>
    <property type="match status" value="1"/>
</dbReference>
<keyword evidence="6" id="KW-1185">Reference proteome</keyword>
<comment type="similarity">
    <text evidence="1">Belongs to the DedA family.</text>
</comment>
<feature type="transmembrane region" description="Helical" evidence="3">
    <location>
        <begin position="177"/>
        <end position="202"/>
    </location>
</feature>
<dbReference type="InterPro" id="IPR032816">
    <property type="entry name" value="VTT_dom"/>
</dbReference>
<accession>A0A917ZQG7</accession>
<dbReference type="AlphaFoldDB" id="A0A917ZQG7"/>
<evidence type="ECO:0000256" key="3">
    <source>
        <dbReference type="SAM" id="Phobius"/>
    </source>
</evidence>
<comment type="caution">
    <text evidence="5">The sequence shown here is derived from an EMBL/GenBank/DDBJ whole genome shotgun (WGS) entry which is preliminary data.</text>
</comment>
<dbReference type="Proteomes" id="UP000641932">
    <property type="component" value="Unassembled WGS sequence"/>
</dbReference>
<keyword evidence="3" id="KW-0812">Transmembrane</keyword>
<proteinExistence type="inferred from homology"/>
<keyword evidence="3" id="KW-1133">Transmembrane helix</keyword>
<sequence length="286" mass="29022">MGWLSTLSELSAFDFTEPLATHLGGNALLAYGILGVTTAPPLIPNSAILVTGGVLAARGDLNILAVLAVVAMSAVLGDMLIHRGGAAMSNSVLSRVYRRPRRRALMEWAALRIERHGVPFVIGMRFLPSGRVFGGLAAGVIRFPARRYLFGALIAEGVWASYSVGLGYFGGRVTSNSFYAVGLGIGVSAAVATIGAVAQWAARRRDRKRPVAVGDHRLPTVPAALGPPARPGPVGPAVVPSTPSPGGPGSGSGSGSVSISGSGSGSGSGPEPRPEAGPSARTGRAS</sequence>
<dbReference type="GO" id="GO:0005886">
    <property type="term" value="C:plasma membrane"/>
    <property type="evidence" value="ECO:0007669"/>
    <property type="project" value="TreeGrafter"/>
</dbReference>
<evidence type="ECO:0000256" key="1">
    <source>
        <dbReference type="ARBA" id="ARBA00010792"/>
    </source>
</evidence>
<feature type="transmembrane region" description="Helical" evidence="3">
    <location>
        <begin position="148"/>
        <end position="171"/>
    </location>
</feature>
<feature type="transmembrane region" description="Helical" evidence="3">
    <location>
        <begin position="61"/>
        <end position="81"/>
    </location>
</feature>
<dbReference type="RefSeq" id="WP_229698444.1">
    <property type="nucleotide sequence ID" value="NZ_BMMS01000012.1"/>
</dbReference>